<dbReference type="InterPro" id="IPR002347">
    <property type="entry name" value="SDR_fam"/>
</dbReference>
<dbReference type="SUPFAM" id="SSF51735">
    <property type="entry name" value="NAD(P)-binding Rossmann-fold domains"/>
    <property type="match status" value="1"/>
</dbReference>
<keyword evidence="5" id="KW-0560">Oxidoreductase</keyword>
<dbReference type="Pfam" id="PF00106">
    <property type="entry name" value="adh_short"/>
    <property type="match status" value="1"/>
</dbReference>
<evidence type="ECO:0000256" key="2">
    <source>
        <dbReference type="ARBA" id="ARBA00006484"/>
    </source>
</evidence>
<evidence type="ECO:0000256" key="1">
    <source>
        <dbReference type="ARBA" id="ARBA00004496"/>
    </source>
</evidence>
<reference evidence="6 7" key="1">
    <citation type="submission" date="2018-07" db="EMBL/GenBank/DDBJ databases">
        <title>Genomic Encyclopedia of Type Strains, Phase IV (KMG-IV): sequencing the most valuable type-strain genomes for metagenomic binning, comparative biology and taxonomic classification.</title>
        <authorList>
            <person name="Goeker M."/>
        </authorList>
    </citation>
    <scope>NUCLEOTIDE SEQUENCE [LARGE SCALE GENOMIC DNA]</scope>
    <source>
        <strain evidence="6 7">DSM 27696</strain>
    </source>
</reference>
<dbReference type="PANTHER" id="PTHR44085">
    <property type="entry name" value="SEPIAPTERIN REDUCTASE"/>
    <property type="match status" value="1"/>
</dbReference>
<evidence type="ECO:0000256" key="4">
    <source>
        <dbReference type="ARBA" id="ARBA00022857"/>
    </source>
</evidence>
<dbReference type="GO" id="GO:0006729">
    <property type="term" value="P:tetrahydrobiopterin biosynthetic process"/>
    <property type="evidence" value="ECO:0007669"/>
    <property type="project" value="TreeGrafter"/>
</dbReference>
<dbReference type="OrthoDB" id="9794387at2"/>
<evidence type="ECO:0000256" key="3">
    <source>
        <dbReference type="ARBA" id="ARBA00022490"/>
    </source>
</evidence>
<dbReference type="InterPro" id="IPR036291">
    <property type="entry name" value="NAD(P)-bd_dom_sf"/>
</dbReference>
<dbReference type="Proteomes" id="UP000252585">
    <property type="component" value="Unassembled WGS sequence"/>
</dbReference>
<comment type="similarity">
    <text evidence="2">Belongs to the short-chain dehydrogenases/reductases (SDR) family.</text>
</comment>
<accession>A0A368XR57</accession>
<dbReference type="AlphaFoldDB" id="A0A368XR57"/>
<evidence type="ECO:0000313" key="7">
    <source>
        <dbReference type="Proteomes" id="UP000252585"/>
    </source>
</evidence>
<name>A0A368XR57_9BACI</name>
<gene>
    <name evidence="6" type="ORF">DFR57_10724</name>
</gene>
<organism evidence="6 7">
    <name type="scientific">Saliterribacillus persicus</name>
    <dbReference type="NCBI Taxonomy" id="930114"/>
    <lineage>
        <taxon>Bacteria</taxon>
        <taxon>Bacillati</taxon>
        <taxon>Bacillota</taxon>
        <taxon>Bacilli</taxon>
        <taxon>Bacillales</taxon>
        <taxon>Bacillaceae</taxon>
        <taxon>Saliterribacillus</taxon>
    </lineage>
</organism>
<evidence type="ECO:0000256" key="5">
    <source>
        <dbReference type="ARBA" id="ARBA00023002"/>
    </source>
</evidence>
<protein>
    <submittedName>
        <fullName evidence="6">Benzil reductase ((S)-benzoin forming)</fullName>
    </submittedName>
</protein>
<keyword evidence="4" id="KW-0521">NADP</keyword>
<dbReference type="InterPro" id="IPR051721">
    <property type="entry name" value="Biopterin_syn/organic_redct"/>
</dbReference>
<sequence length="251" mass="28141">MKLALITGTSKGLGEATAKLLMDLGYTVVGFARSDNKDLNKYHAKGSYHHISLDLSEVDKTEKTLKAFTSNLNYDLISECVIINNAALVQPIEQVGKQSTTSLKKHVHVNLLAPMLFTNHFLNVWGDNIDLKIANITSGAANRSVYGWSAYGSTKAALDRYSDTVAIEQEELENKHKIILFDPSIMDTGMQGEIRSADTSQFKEVENFKQLKIENRLRNTNIVAEVLVKILQNENELKNGEYYSIHDYVKE</sequence>
<evidence type="ECO:0000313" key="6">
    <source>
        <dbReference type="EMBL" id="RCW69636.1"/>
    </source>
</evidence>
<dbReference type="EMBL" id="QPJJ01000007">
    <property type="protein sequence ID" value="RCW69636.1"/>
    <property type="molecule type" value="Genomic_DNA"/>
</dbReference>
<dbReference type="Gene3D" id="3.40.50.720">
    <property type="entry name" value="NAD(P)-binding Rossmann-like Domain"/>
    <property type="match status" value="1"/>
</dbReference>
<dbReference type="GO" id="GO:0005737">
    <property type="term" value="C:cytoplasm"/>
    <property type="evidence" value="ECO:0007669"/>
    <property type="project" value="UniProtKB-SubCell"/>
</dbReference>
<dbReference type="PANTHER" id="PTHR44085:SF2">
    <property type="entry name" value="SEPIAPTERIN REDUCTASE"/>
    <property type="match status" value="1"/>
</dbReference>
<keyword evidence="3" id="KW-0963">Cytoplasm</keyword>
<keyword evidence="7" id="KW-1185">Reference proteome</keyword>
<dbReference type="PROSITE" id="PS00061">
    <property type="entry name" value="ADH_SHORT"/>
    <property type="match status" value="1"/>
</dbReference>
<dbReference type="InterPro" id="IPR020904">
    <property type="entry name" value="Sc_DH/Rdtase_CS"/>
</dbReference>
<dbReference type="GO" id="GO:0004757">
    <property type="term" value="F:sepiapterin reductase (NADP+) activity"/>
    <property type="evidence" value="ECO:0007669"/>
    <property type="project" value="TreeGrafter"/>
</dbReference>
<comment type="subcellular location">
    <subcellularLocation>
        <location evidence="1">Cytoplasm</location>
    </subcellularLocation>
</comment>
<dbReference type="RefSeq" id="WP_114352860.1">
    <property type="nucleotide sequence ID" value="NZ_QPJJ01000007.1"/>
</dbReference>
<dbReference type="PRINTS" id="PR00081">
    <property type="entry name" value="GDHRDH"/>
</dbReference>
<proteinExistence type="inferred from homology"/>
<comment type="caution">
    <text evidence="6">The sequence shown here is derived from an EMBL/GenBank/DDBJ whole genome shotgun (WGS) entry which is preliminary data.</text>
</comment>